<dbReference type="EC" id="5.99.1.4" evidence="1"/>
<dbReference type="InterPro" id="IPR014440">
    <property type="entry name" value="HCCAis_GSTk"/>
</dbReference>
<dbReference type="SUPFAM" id="SSF52833">
    <property type="entry name" value="Thioredoxin-like"/>
    <property type="match status" value="1"/>
</dbReference>
<evidence type="ECO:0000313" key="4">
    <source>
        <dbReference type="EMBL" id="VWC76867.1"/>
    </source>
</evidence>
<dbReference type="InterPro" id="IPR044087">
    <property type="entry name" value="NahD-like"/>
</dbReference>
<dbReference type="GO" id="GO:0004602">
    <property type="term" value="F:glutathione peroxidase activity"/>
    <property type="evidence" value="ECO:0007669"/>
    <property type="project" value="TreeGrafter"/>
</dbReference>
<dbReference type="Gene3D" id="3.40.30.10">
    <property type="entry name" value="Glutaredoxin"/>
    <property type="match status" value="1"/>
</dbReference>
<protein>
    <recommendedName>
        <fullName evidence="1">2-hydroxychromene-2-carboxylate isomerase</fullName>
        <ecNumber evidence="1">5.99.1.4</ecNumber>
    </recommendedName>
</protein>
<accession>A0A6P2VCF7</accession>
<dbReference type="InterPro" id="IPR001853">
    <property type="entry name" value="DSBA-like_thioredoxin_dom"/>
</dbReference>
<dbReference type="Pfam" id="PF01323">
    <property type="entry name" value="DSBA"/>
    <property type="match status" value="1"/>
</dbReference>
<organism evidence="4 5">
    <name type="scientific">Burkholderia lata (strain ATCC 17760 / DSM 23089 / LMG 22485 / NCIMB 9086 / R18194 / 383)</name>
    <dbReference type="NCBI Taxonomy" id="482957"/>
    <lineage>
        <taxon>Bacteria</taxon>
        <taxon>Pseudomonadati</taxon>
        <taxon>Pseudomonadota</taxon>
        <taxon>Betaproteobacteria</taxon>
        <taxon>Burkholderiales</taxon>
        <taxon>Burkholderiaceae</taxon>
        <taxon>Burkholderia</taxon>
        <taxon>Burkholderia cepacia complex</taxon>
    </lineage>
</organism>
<evidence type="ECO:0000313" key="5">
    <source>
        <dbReference type="Proteomes" id="UP000494110"/>
    </source>
</evidence>
<dbReference type="GO" id="GO:0006749">
    <property type="term" value="P:glutathione metabolic process"/>
    <property type="evidence" value="ECO:0007669"/>
    <property type="project" value="TreeGrafter"/>
</dbReference>
<proteinExistence type="inferred from homology"/>
<dbReference type="InterPro" id="IPR036249">
    <property type="entry name" value="Thioredoxin-like_sf"/>
</dbReference>
<dbReference type="RefSeq" id="WP_175011089.1">
    <property type="nucleotide sequence ID" value="NZ_CABVQN010000003.1"/>
</dbReference>
<comment type="similarity">
    <text evidence="1">Belongs to the GST superfamily. NadH family.</text>
</comment>
<dbReference type="GO" id="GO:0004364">
    <property type="term" value="F:glutathione transferase activity"/>
    <property type="evidence" value="ECO:0007669"/>
    <property type="project" value="TreeGrafter"/>
</dbReference>
<dbReference type="AlphaFoldDB" id="A0A6P2VCF7"/>
<evidence type="ECO:0000256" key="1">
    <source>
        <dbReference type="PIRNR" id="PIRNR006386"/>
    </source>
</evidence>
<dbReference type="CDD" id="cd03022">
    <property type="entry name" value="DsbA_HCCA_Iso"/>
    <property type="match status" value="1"/>
</dbReference>
<feature type="domain" description="DSBA-like thioredoxin" evidence="3">
    <location>
        <begin position="4"/>
        <end position="196"/>
    </location>
</feature>
<evidence type="ECO:0000259" key="3">
    <source>
        <dbReference type="Pfam" id="PF01323"/>
    </source>
</evidence>
<feature type="active site" description="Nucleophile" evidence="2">
    <location>
        <position position="12"/>
    </location>
</feature>
<gene>
    <name evidence="4" type="ORF">BLA39750_00939</name>
</gene>
<dbReference type="PANTHER" id="PTHR42943">
    <property type="entry name" value="GLUTATHIONE S-TRANSFERASE KAPPA"/>
    <property type="match status" value="1"/>
</dbReference>
<dbReference type="GO" id="GO:0018845">
    <property type="term" value="F:2-hydroxychromene-2-carboxylate isomerase activity"/>
    <property type="evidence" value="ECO:0007669"/>
    <property type="project" value="UniProtKB-UniRule"/>
</dbReference>
<dbReference type="InterPro" id="IPR051924">
    <property type="entry name" value="GST_Kappa/NadH"/>
</dbReference>
<evidence type="ECO:0000256" key="2">
    <source>
        <dbReference type="PIRSR" id="PIRSR006386-1"/>
    </source>
</evidence>
<dbReference type="PIRSF" id="PIRSF006386">
    <property type="entry name" value="HCCAis_GSTk"/>
    <property type="match status" value="1"/>
</dbReference>
<dbReference type="GO" id="GO:1901170">
    <property type="term" value="P:naphthalene catabolic process"/>
    <property type="evidence" value="ECO:0007669"/>
    <property type="project" value="InterPro"/>
</dbReference>
<dbReference type="PANTHER" id="PTHR42943:SF13">
    <property type="entry name" value="GLUTATHIONE S-TRANSFERASE KAPPA-RELATED"/>
    <property type="match status" value="1"/>
</dbReference>
<dbReference type="Proteomes" id="UP000494110">
    <property type="component" value="Unassembled WGS sequence"/>
</dbReference>
<keyword evidence="1 4" id="KW-0413">Isomerase</keyword>
<dbReference type="EMBL" id="CABVQN010000003">
    <property type="protein sequence ID" value="VWC76867.1"/>
    <property type="molecule type" value="Genomic_DNA"/>
</dbReference>
<comment type="catalytic activity">
    <reaction evidence="1">
        <text>2-hydroxychromene-2-carboxylate = (3E)-4-(2-hydroxyphenyl)-2-oxobut-3-enoate</text>
        <dbReference type="Rhea" id="RHEA:27401"/>
        <dbReference type="ChEBI" id="CHEBI:59350"/>
        <dbReference type="ChEBI" id="CHEBI:59353"/>
        <dbReference type="EC" id="5.99.1.4"/>
    </reaction>
</comment>
<name>A0A6P2VCF7_BURL3</name>
<reference evidence="4 5" key="1">
    <citation type="submission" date="2019-09" db="EMBL/GenBank/DDBJ databases">
        <authorList>
            <person name="Depoorter E."/>
        </authorList>
    </citation>
    <scope>NUCLEOTIDE SEQUENCE [LARGE SCALE GENOMIC DNA]</scope>
    <source>
        <strain evidence="4">R-39750</strain>
    </source>
</reference>
<sequence>MKKIDYYFWINSDWAYLGADRLVDLAARYQATINYMPVDLPFVYSQTGGILLSQRSSQRRNYRLIELKRWTTKLGIHLNFEPKFMCPNGNLASCLVIAAKRRNLDAGALAKAILHAEWVLDQDISDPKTLSNIVRELGYDVDDLMMAADLSDVRAEYDHYTREAIAAGAFGSPSYVYKSELFWGQDRLEFLEEALANED</sequence>